<evidence type="ECO:0000313" key="1">
    <source>
        <dbReference type="EMBL" id="QCI87091.1"/>
    </source>
</evidence>
<dbReference type="SFLD" id="SFLDS00003">
    <property type="entry name" value="Haloacid_Dehalogenase"/>
    <property type="match status" value="1"/>
</dbReference>
<dbReference type="PANTHER" id="PTHR18901">
    <property type="entry name" value="2-DEOXYGLUCOSE-6-PHOSPHATE PHOSPHATASE 2"/>
    <property type="match status" value="1"/>
</dbReference>
<protein>
    <submittedName>
        <fullName evidence="1">HAD family phosphatase</fullName>
    </submittedName>
</protein>
<dbReference type="InterPro" id="IPR006439">
    <property type="entry name" value="HAD-SF_hydro_IA"/>
</dbReference>
<sequence>MKNYQGVIFDMDGLLFDTEKVYMNVNVEIAPNYGIEGMTHDYLMGVVGLSDEECYETYRRDFPEVSQAQMDAFIKDGHERVTEVFSSGNVPLKPGARELLTFLAEKEIPCVIGSSNLRKFINLLTEKANISHFFKGTICAEDVKRAKPDPEIVDKAVALLDLSPAECLMLEDSLNGARAAHAAGVDVVVIPDLIQPNEEMKEKALAISSHLSEIHAYFE</sequence>
<gene>
    <name evidence="1" type="ORF">FA707_08970</name>
</gene>
<dbReference type="InterPro" id="IPR036412">
    <property type="entry name" value="HAD-like_sf"/>
</dbReference>
<accession>A0A4D7CXD3</accession>
<proteinExistence type="predicted"/>
<name>A0A4D7CXD3_9ENTE</name>
<dbReference type="Pfam" id="PF13419">
    <property type="entry name" value="HAD_2"/>
    <property type="match status" value="1"/>
</dbReference>
<evidence type="ECO:0000313" key="2">
    <source>
        <dbReference type="Proteomes" id="UP000298615"/>
    </source>
</evidence>
<dbReference type="SFLD" id="SFLDG01135">
    <property type="entry name" value="C1.5.6:_HAD__Beta-PGM__Phospha"/>
    <property type="match status" value="1"/>
</dbReference>
<dbReference type="Proteomes" id="UP000298615">
    <property type="component" value="Chromosome"/>
</dbReference>
<dbReference type="InterPro" id="IPR041492">
    <property type="entry name" value="HAD_2"/>
</dbReference>
<dbReference type="Gene3D" id="1.10.150.240">
    <property type="entry name" value="Putative phosphatase, domain 2"/>
    <property type="match status" value="1"/>
</dbReference>
<dbReference type="KEGG" id="vao:FA707_08970"/>
<dbReference type="SFLD" id="SFLDG01129">
    <property type="entry name" value="C1.5:_HAD__Beta-PGM__Phosphata"/>
    <property type="match status" value="1"/>
</dbReference>
<dbReference type="EMBL" id="CP039712">
    <property type="protein sequence ID" value="QCI87091.1"/>
    <property type="molecule type" value="Genomic_DNA"/>
</dbReference>
<dbReference type="PANTHER" id="PTHR18901:SF38">
    <property type="entry name" value="PSEUDOURIDINE-5'-PHOSPHATASE"/>
    <property type="match status" value="1"/>
</dbReference>
<organism evidence="1 2">
    <name type="scientific">Vagococcus zengguangii</name>
    <dbReference type="NCBI Taxonomy" id="2571750"/>
    <lineage>
        <taxon>Bacteria</taxon>
        <taxon>Bacillati</taxon>
        <taxon>Bacillota</taxon>
        <taxon>Bacilli</taxon>
        <taxon>Lactobacillales</taxon>
        <taxon>Enterococcaceae</taxon>
        <taxon>Vagococcus</taxon>
    </lineage>
</organism>
<dbReference type="InterPro" id="IPR023214">
    <property type="entry name" value="HAD_sf"/>
</dbReference>
<dbReference type="RefSeq" id="WP_136953913.1">
    <property type="nucleotide sequence ID" value="NZ_CP039712.1"/>
</dbReference>
<dbReference type="SUPFAM" id="SSF56784">
    <property type="entry name" value="HAD-like"/>
    <property type="match status" value="1"/>
</dbReference>
<keyword evidence="2" id="KW-1185">Reference proteome</keyword>
<reference evidence="1 2" key="1">
    <citation type="submission" date="2019-04" db="EMBL/GenBank/DDBJ databases">
        <title>Vagococcus sp. nov., isolated from faeces of yaks (Bos grunniens).</title>
        <authorList>
            <person name="Ge Y."/>
        </authorList>
    </citation>
    <scope>NUCLEOTIDE SEQUENCE [LARGE SCALE GENOMIC DNA]</scope>
    <source>
        <strain evidence="1 2">MN-17</strain>
    </source>
</reference>
<dbReference type="Gene3D" id="3.40.50.1000">
    <property type="entry name" value="HAD superfamily/HAD-like"/>
    <property type="match status" value="1"/>
</dbReference>
<dbReference type="NCBIfam" id="TIGR01509">
    <property type="entry name" value="HAD-SF-IA-v3"/>
    <property type="match status" value="1"/>
</dbReference>
<dbReference type="AlphaFoldDB" id="A0A4D7CXD3"/>
<dbReference type="InterPro" id="IPR023198">
    <property type="entry name" value="PGP-like_dom2"/>
</dbReference>